<protein>
    <submittedName>
        <fullName evidence="2">Uncharacterized protein</fullName>
    </submittedName>
</protein>
<name>A0A9X5I4K3_9CYAN</name>
<sequence length="50" mass="5392">MRGQGGQGGTRSSPRPKEVGIRGEGRQGRQGRRNYQLATPDSRLPTPALC</sequence>
<evidence type="ECO:0000313" key="2">
    <source>
        <dbReference type="EMBL" id="NHC35070.1"/>
    </source>
</evidence>
<evidence type="ECO:0000313" key="3">
    <source>
        <dbReference type="Proteomes" id="UP000031532"/>
    </source>
</evidence>
<dbReference type="EMBL" id="JTJC03000002">
    <property type="protein sequence ID" value="NHC35070.1"/>
    <property type="molecule type" value="Genomic_DNA"/>
</dbReference>
<proteinExistence type="predicted"/>
<feature type="compositionally biased region" description="Basic and acidic residues" evidence="1">
    <location>
        <begin position="15"/>
        <end position="27"/>
    </location>
</feature>
<reference evidence="2 3" key="1">
    <citation type="journal article" date="2015" name="Genome Announc.">
        <title>Draft Genome Sequence of the Terrestrial Cyanobacterium Scytonema millei VB511283, Isolated from Eastern India.</title>
        <authorList>
            <person name="Sen D."/>
            <person name="Chandrababunaidu M.M."/>
            <person name="Singh D."/>
            <person name="Sanghi N."/>
            <person name="Ghorai A."/>
            <person name="Mishra G.P."/>
            <person name="Madduluri M."/>
            <person name="Adhikary S.P."/>
            <person name="Tripathy S."/>
        </authorList>
    </citation>
    <scope>NUCLEOTIDE SEQUENCE [LARGE SCALE GENOMIC DNA]</scope>
    <source>
        <strain evidence="2 3">VB511283</strain>
    </source>
</reference>
<feature type="region of interest" description="Disordered" evidence="1">
    <location>
        <begin position="1"/>
        <end position="50"/>
    </location>
</feature>
<dbReference type="Proteomes" id="UP000031532">
    <property type="component" value="Unassembled WGS sequence"/>
</dbReference>
<accession>A0A9X5I4K3</accession>
<dbReference type="AlphaFoldDB" id="A0A9X5I4K3"/>
<organism evidence="2 3">
    <name type="scientific">Scytonema millei VB511283</name>
    <dbReference type="NCBI Taxonomy" id="1245923"/>
    <lineage>
        <taxon>Bacteria</taxon>
        <taxon>Bacillati</taxon>
        <taxon>Cyanobacteriota</taxon>
        <taxon>Cyanophyceae</taxon>
        <taxon>Nostocales</taxon>
        <taxon>Scytonemataceae</taxon>
        <taxon>Scytonema</taxon>
    </lineage>
</organism>
<dbReference type="RefSeq" id="WP_165587657.1">
    <property type="nucleotide sequence ID" value="NZ_JTJC03000002.1"/>
</dbReference>
<keyword evidence="3" id="KW-1185">Reference proteome</keyword>
<comment type="caution">
    <text evidence="2">The sequence shown here is derived from an EMBL/GenBank/DDBJ whole genome shotgun (WGS) entry which is preliminary data.</text>
</comment>
<gene>
    <name evidence="2" type="ORF">QH73_0010425</name>
</gene>
<evidence type="ECO:0000256" key="1">
    <source>
        <dbReference type="SAM" id="MobiDB-lite"/>
    </source>
</evidence>